<dbReference type="InterPro" id="IPR021509">
    <property type="entry name" value="DUF3169"/>
</dbReference>
<dbReference type="EMBL" id="AP018586">
    <property type="protein sequence ID" value="BBD93586.1"/>
    <property type="molecule type" value="Genomic_DNA"/>
</dbReference>
<feature type="transmembrane region" description="Helical" evidence="1">
    <location>
        <begin position="101"/>
        <end position="120"/>
    </location>
</feature>
<organism evidence="2 3">
    <name type="scientific">Staphylococcus caprae</name>
    <dbReference type="NCBI Taxonomy" id="29380"/>
    <lineage>
        <taxon>Bacteria</taxon>
        <taxon>Bacillati</taxon>
        <taxon>Bacillota</taxon>
        <taxon>Bacilli</taxon>
        <taxon>Bacillales</taxon>
        <taxon>Staphylococcaceae</taxon>
        <taxon>Staphylococcus</taxon>
    </lineage>
</organism>
<feature type="transmembrane region" description="Helical" evidence="1">
    <location>
        <begin position="7"/>
        <end position="24"/>
    </location>
</feature>
<feature type="transmembrane region" description="Helical" evidence="1">
    <location>
        <begin position="44"/>
        <end position="65"/>
    </location>
</feature>
<dbReference type="Pfam" id="PF11368">
    <property type="entry name" value="DUF3169"/>
    <property type="match status" value="1"/>
</dbReference>
<dbReference type="SUPFAM" id="SSF103473">
    <property type="entry name" value="MFS general substrate transporter"/>
    <property type="match status" value="1"/>
</dbReference>
<evidence type="ECO:0000313" key="2">
    <source>
        <dbReference type="EMBL" id="BBD93586.1"/>
    </source>
</evidence>
<dbReference type="RefSeq" id="WP_002445111.1">
    <property type="nucleotide sequence ID" value="NZ_AP018585.1"/>
</dbReference>
<evidence type="ECO:0000256" key="1">
    <source>
        <dbReference type="SAM" id="Phobius"/>
    </source>
</evidence>
<dbReference type="GeneID" id="58052246"/>
<feature type="transmembrane region" description="Helical" evidence="1">
    <location>
        <begin position="186"/>
        <end position="207"/>
    </location>
</feature>
<feature type="transmembrane region" description="Helical" evidence="1">
    <location>
        <begin position="213"/>
        <end position="231"/>
    </location>
</feature>
<accession>A0ABM7FZV5</accession>
<feature type="transmembrane region" description="Helical" evidence="1">
    <location>
        <begin position="126"/>
        <end position="148"/>
    </location>
</feature>
<sequence>MKVGRYLLLILIGGVIGGFIGMSIGVINTNNLLRITHFSNVKTVLIIVGLATIINIILTLYLYIIQNNALKYKKKVTEDIEDDLVDYYEKSANLNFNKAHIIYYVELIISFISLFFIVLGNGNDKVLLYALIPYLFTIIPSLMIGFFVQKFDPRYPKLGEKNYTEKVLNLYDEGEKHIILQSMYKVFCINIYLLMTGIIILGFFSLATNENQTIGVFILIILFIYNIYTYFSKLIRFYKHS</sequence>
<keyword evidence="3" id="KW-1185">Reference proteome</keyword>
<reference evidence="2 3" key="1">
    <citation type="submission" date="2018-05" db="EMBL/GenBank/DDBJ databases">
        <title>Complete genome sequencing of three human clinical isolates of Staphylococcus caprae reveals virulence factors similar to those of S. epidermidis and S. capitis.</title>
        <authorList>
            <person name="Watanabe S."/>
            <person name="Cui L."/>
        </authorList>
    </citation>
    <scope>NUCLEOTIDE SEQUENCE [LARGE SCALE GENOMIC DNA]</scope>
    <source>
        <strain evidence="2 3">JMUB590</strain>
    </source>
</reference>
<protein>
    <recommendedName>
        <fullName evidence="4">DUF3169 family protein</fullName>
    </recommendedName>
</protein>
<evidence type="ECO:0008006" key="4">
    <source>
        <dbReference type="Google" id="ProtNLM"/>
    </source>
</evidence>
<dbReference type="Proteomes" id="UP000274772">
    <property type="component" value="Chromosome"/>
</dbReference>
<gene>
    <name evidence="2" type="ORF">JMUB590_2549</name>
</gene>
<keyword evidence="1" id="KW-0812">Transmembrane</keyword>
<dbReference type="InterPro" id="IPR036259">
    <property type="entry name" value="MFS_trans_sf"/>
</dbReference>
<proteinExistence type="predicted"/>
<name>A0ABM7FZV5_9STAP</name>
<evidence type="ECO:0000313" key="3">
    <source>
        <dbReference type="Proteomes" id="UP000274772"/>
    </source>
</evidence>
<keyword evidence="1" id="KW-0472">Membrane</keyword>
<keyword evidence="1" id="KW-1133">Transmembrane helix</keyword>